<sequence>MCVTCGCNDHHAHADVHQHKNLSHEHHELINIEQNVLETNDRFAADNRKQFKDRSILAINFLSSPGSGKTSLLLKTIQHLKKDFAIAVIEGDQQTDFDARRIAALDIPVKQINTGKGCHLDAHMISHAIDQLPLPAHSLLFIENVGNLVCPALFDLGEAFKVMILSVTEGEDKPLKYPYMIRESQLMIINKIDLLPYVDFDINQCIQYALSVNPQLTIIQTSVTSRQGLDQWHHWLKSRATTAASLVS</sequence>
<dbReference type="SUPFAM" id="SSF52540">
    <property type="entry name" value="P-loop containing nucleoside triphosphate hydrolases"/>
    <property type="match status" value="1"/>
</dbReference>
<evidence type="ECO:0000256" key="1">
    <source>
        <dbReference type="ARBA" id="ARBA00006211"/>
    </source>
</evidence>
<dbReference type="Gene3D" id="3.40.50.300">
    <property type="entry name" value="P-loop containing nucleotide triphosphate hydrolases"/>
    <property type="match status" value="1"/>
</dbReference>
<dbReference type="GO" id="GO:0051604">
    <property type="term" value="P:protein maturation"/>
    <property type="evidence" value="ECO:0007669"/>
    <property type="project" value="InterPro"/>
</dbReference>
<evidence type="ECO:0000256" key="8">
    <source>
        <dbReference type="ARBA" id="ARBA00035238"/>
    </source>
</evidence>
<evidence type="ECO:0000313" key="11">
    <source>
        <dbReference type="Proteomes" id="UP000254720"/>
    </source>
</evidence>
<dbReference type="InterPro" id="IPR027417">
    <property type="entry name" value="P-loop_NTPase"/>
</dbReference>
<dbReference type="Proteomes" id="UP000254720">
    <property type="component" value="Unassembled WGS sequence"/>
</dbReference>
<evidence type="ECO:0000256" key="6">
    <source>
        <dbReference type="ARBA" id="ARBA00022833"/>
    </source>
</evidence>
<keyword evidence="3" id="KW-0479">Metal-binding</keyword>
<accession>A0A370GHY5</accession>
<comment type="similarity">
    <text evidence="1">Belongs to the SIMIBI class G3E GTPase family. HypB/HupM subfamily.</text>
</comment>
<comment type="caution">
    <text evidence="10">The sequence shown here is derived from an EMBL/GenBank/DDBJ whole genome shotgun (WGS) entry which is preliminary data.</text>
</comment>
<dbReference type="EMBL" id="QQAX01000011">
    <property type="protein sequence ID" value="RDI43418.1"/>
    <property type="molecule type" value="Genomic_DNA"/>
</dbReference>
<organism evidence="10 11">
    <name type="scientific">Aquicella lusitana</name>
    <dbReference type="NCBI Taxonomy" id="254246"/>
    <lineage>
        <taxon>Bacteria</taxon>
        <taxon>Pseudomonadati</taxon>
        <taxon>Pseudomonadota</taxon>
        <taxon>Gammaproteobacteria</taxon>
        <taxon>Legionellales</taxon>
        <taxon>Coxiellaceae</taxon>
        <taxon>Aquicella</taxon>
    </lineage>
</organism>
<dbReference type="GO" id="GO:0016151">
    <property type="term" value="F:nickel cation binding"/>
    <property type="evidence" value="ECO:0007669"/>
    <property type="project" value="InterPro"/>
</dbReference>
<protein>
    <recommendedName>
        <fullName evidence="8">Hydrogenase maturation factor HypB</fullName>
    </recommendedName>
</protein>
<evidence type="ECO:0000256" key="4">
    <source>
        <dbReference type="ARBA" id="ARBA00022741"/>
    </source>
</evidence>
<dbReference type="InterPro" id="IPR004392">
    <property type="entry name" value="Hyd_mat_HypB"/>
</dbReference>
<keyword evidence="5" id="KW-0378">Hydrolase</keyword>
<dbReference type="GO" id="GO:0003924">
    <property type="term" value="F:GTPase activity"/>
    <property type="evidence" value="ECO:0007669"/>
    <property type="project" value="InterPro"/>
</dbReference>
<dbReference type="GO" id="GO:0005525">
    <property type="term" value="F:GTP binding"/>
    <property type="evidence" value="ECO:0007669"/>
    <property type="project" value="UniProtKB-KW"/>
</dbReference>
<dbReference type="PANTHER" id="PTHR30134:SF2">
    <property type="entry name" value="HYDROGENASE MATURATION FACTOR HYPB"/>
    <property type="match status" value="1"/>
</dbReference>
<proteinExistence type="inferred from homology"/>
<name>A0A370GHY5_9COXI</name>
<evidence type="ECO:0000256" key="5">
    <source>
        <dbReference type="ARBA" id="ARBA00022801"/>
    </source>
</evidence>
<evidence type="ECO:0000256" key="2">
    <source>
        <dbReference type="ARBA" id="ARBA00022596"/>
    </source>
</evidence>
<evidence type="ECO:0000256" key="3">
    <source>
        <dbReference type="ARBA" id="ARBA00022723"/>
    </source>
</evidence>
<dbReference type="PIRSF" id="PIRSF005624">
    <property type="entry name" value="Ni-bind_GTPase"/>
    <property type="match status" value="1"/>
</dbReference>
<keyword evidence="11" id="KW-1185">Reference proteome</keyword>
<keyword evidence="2" id="KW-0533">Nickel</keyword>
<dbReference type="CDD" id="cd05390">
    <property type="entry name" value="HypB"/>
    <property type="match status" value="1"/>
</dbReference>
<dbReference type="PANTHER" id="PTHR30134">
    <property type="entry name" value="HYDROGENASE PROTEIN ASSEMBLY PROTEIN, NICKEL CHAPERONE"/>
    <property type="match status" value="1"/>
</dbReference>
<dbReference type="NCBIfam" id="TIGR00073">
    <property type="entry name" value="hypB"/>
    <property type="match status" value="1"/>
</dbReference>
<gene>
    <name evidence="10" type="ORF">C8D86_11174</name>
</gene>
<dbReference type="OrthoDB" id="9802035at2"/>
<dbReference type="InterPro" id="IPR003495">
    <property type="entry name" value="CobW/HypB/UreG_nucleotide-bd"/>
</dbReference>
<feature type="domain" description="CobW/HypB/UreG nucleotide-binding" evidence="9">
    <location>
        <begin position="63"/>
        <end position="219"/>
    </location>
</feature>
<evidence type="ECO:0000256" key="7">
    <source>
        <dbReference type="ARBA" id="ARBA00023134"/>
    </source>
</evidence>
<dbReference type="GO" id="GO:0008270">
    <property type="term" value="F:zinc ion binding"/>
    <property type="evidence" value="ECO:0007669"/>
    <property type="project" value="TreeGrafter"/>
</dbReference>
<evidence type="ECO:0000259" key="9">
    <source>
        <dbReference type="Pfam" id="PF02492"/>
    </source>
</evidence>
<keyword evidence="4" id="KW-0547">Nucleotide-binding</keyword>
<keyword evidence="6" id="KW-0862">Zinc</keyword>
<reference evidence="10 11" key="1">
    <citation type="submission" date="2018-07" db="EMBL/GenBank/DDBJ databases">
        <title>Genomic Encyclopedia of Type Strains, Phase IV (KMG-IV): sequencing the most valuable type-strain genomes for metagenomic binning, comparative biology and taxonomic classification.</title>
        <authorList>
            <person name="Goeker M."/>
        </authorList>
    </citation>
    <scope>NUCLEOTIDE SEQUENCE [LARGE SCALE GENOMIC DNA]</scope>
    <source>
        <strain evidence="10 11">DSM 16500</strain>
    </source>
</reference>
<dbReference type="RefSeq" id="WP_114834445.1">
    <property type="nucleotide sequence ID" value="NZ_LR699114.1"/>
</dbReference>
<evidence type="ECO:0000313" key="10">
    <source>
        <dbReference type="EMBL" id="RDI43418.1"/>
    </source>
</evidence>
<dbReference type="AlphaFoldDB" id="A0A370GHY5"/>
<dbReference type="Pfam" id="PF02492">
    <property type="entry name" value="cobW"/>
    <property type="match status" value="1"/>
</dbReference>
<keyword evidence="7" id="KW-0342">GTP-binding</keyword>